<feature type="non-terminal residue" evidence="2">
    <location>
        <position position="638"/>
    </location>
</feature>
<protein>
    <recommendedName>
        <fullName evidence="1">AMP-dependent synthetase/ligase domain-containing protein</fullName>
    </recommendedName>
</protein>
<dbReference type="PANTHER" id="PTHR45527:SF1">
    <property type="entry name" value="FATTY ACID SYNTHASE"/>
    <property type="match status" value="1"/>
</dbReference>
<accession>A0A9W8DZQ8</accession>
<evidence type="ECO:0000313" key="2">
    <source>
        <dbReference type="EMBL" id="KAJ1956177.1"/>
    </source>
</evidence>
<name>A0A9W8DZQ8_9FUNG</name>
<dbReference type="Pfam" id="PF00501">
    <property type="entry name" value="AMP-binding"/>
    <property type="match status" value="1"/>
</dbReference>
<comment type="caution">
    <text evidence="2">The sequence shown here is derived from an EMBL/GenBank/DDBJ whole genome shotgun (WGS) entry which is preliminary data.</text>
</comment>
<reference evidence="2" key="1">
    <citation type="submission" date="2022-07" db="EMBL/GenBank/DDBJ databases">
        <title>Phylogenomic reconstructions and comparative analyses of Kickxellomycotina fungi.</title>
        <authorList>
            <person name="Reynolds N.K."/>
            <person name="Stajich J.E."/>
            <person name="Barry K."/>
            <person name="Grigoriev I.V."/>
            <person name="Crous P."/>
            <person name="Smith M.E."/>
        </authorList>
    </citation>
    <scope>NUCLEOTIDE SEQUENCE</scope>
    <source>
        <strain evidence="2">RSA 1196</strain>
    </source>
</reference>
<keyword evidence="3" id="KW-1185">Reference proteome</keyword>
<dbReference type="InterPro" id="IPR042099">
    <property type="entry name" value="ANL_N_sf"/>
</dbReference>
<dbReference type="GO" id="GO:0043041">
    <property type="term" value="P:amino acid activation for nonribosomal peptide biosynthetic process"/>
    <property type="evidence" value="ECO:0007669"/>
    <property type="project" value="TreeGrafter"/>
</dbReference>
<dbReference type="Gene3D" id="3.40.50.12780">
    <property type="entry name" value="N-terminal domain of ligase-like"/>
    <property type="match status" value="1"/>
</dbReference>
<dbReference type="FunFam" id="3.40.50.980:FF:000001">
    <property type="entry name" value="Non-ribosomal peptide synthetase"/>
    <property type="match status" value="1"/>
</dbReference>
<dbReference type="GO" id="GO:0005737">
    <property type="term" value="C:cytoplasm"/>
    <property type="evidence" value="ECO:0007669"/>
    <property type="project" value="TreeGrafter"/>
</dbReference>
<dbReference type="GO" id="GO:0044550">
    <property type="term" value="P:secondary metabolite biosynthetic process"/>
    <property type="evidence" value="ECO:0007669"/>
    <property type="project" value="TreeGrafter"/>
</dbReference>
<organism evidence="2 3">
    <name type="scientific">Dispira parvispora</name>
    <dbReference type="NCBI Taxonomy" id="1520584"/>
    <lineage>
        <taxon>Eukaryota</taxon>
        <taxon>Fungi</taxon>
        <taxon>Fungi incertae sedis</taxon>
        <taxon>Zoopagomycota</taxon>
        <taxon>Kickxellomycotina</taxon>
        <taxon>Dimargaritomycetes</taxon>
        <taxon>Dimargaritales</taxon>
        <taxon>Dimargaritaceae</taxon>
        <taxon>Dispira</taxon>
    </lineage>
</organism>
<dbReference type="Gene3D" id="3.30.559.30">
    <property type="entry name" value="Nonribosomal peptide synthetase, condensation domain"/>
    <property type="match status" value="1"/>
</dbReference>
<dbReference type="InterPro" id="IPR000873">
    <property type="entry name" value="AMP-dep_synth/lig_dom"/>
</dbReference>
<dbReference type="InterPro" id="IPR020845">
    <property type="entry name" value="AMP-binding_CS"/>
</dbReference>
<dbReference type="PANTHER" id="PTHR45527">
    <property type="entry name" value="NONRIBOSOMAL PEPTIDE SYNTHETASE"/>
    <property type="match status" value="1"/>
</dbReference>
<dbReference type="PROSITE" id="PS00455">
    <property type="entry name" value="AMP_BINDING"/>
    <property type="match status" value="1"/>
</dbReference>
<dbReference type="OrthoDB" id="408177at2759"/>
<dbReference type="AlphaFoldDB" id="A0A9W8DZQ8"/>
<feature type="domain" description="AMP-dependent synthetase/ligase" evidence="1">
    <location>
        <begin position="311"/>
        <end position="638"/>
    </location>
</feature>
<proteinExistence type="predicted"/>
<evidence type="ECO:0000313" key="3">
    <source>
        <dbReference type="Proteomes" id="UP001150925"/>
    </source>
</evidence>
<dbReference type="EMBL" id="JANBPY010002174">
    <property type="protein sequence ID" value="KAJ1956177.1"/>
    <property type="molecule type" value="Genomic_DNA"/>
</dbReference>
<evidence type="ECO:0000259" key="1">
    <source>
        <dbReference type="Pfam" id="PF00501"/>
    </source>
</evidence>
<dbReference type="Proteomes" id="UP001150925">
    <property type="component" value="Unassembled WGS sequence"/>
</dbReference>
<dbReference type="InterPro" id="IPR020459">
    <property type="entry name" value="AMP-binding"/>
</dbReference>
<dbReference type="GO" id="GO:0031177">
    <property type="term" value="F:phosphopantetheine binding"/>
    <property type="evidence" value="ECO:0007669"/>
    <property type="project" value="TreeGrafter"/>
</dbReference>
<sequence length="638" mass="70560">MSSPRTVPFSARQGEQNPLDTFRVYNYYPLAEAGYSEYETLPLLKPAVPQEGYHRVVRPLSITPEQCCSINDGFGEINLDTLVHAAWSWVLAHYRDTEEVVVGALFADSGEENQRGIHSSKVTYSSAVLYNCPPEQPVSEWVADVQCHLNYARTRFNDVSDSAQPDYADNPTTPLFDSLVTISSTPALEQDPQIVDRAPLILSGLGCSFLLTTNRFTENTELVLVYNQGIVDHQAAHQLLLQTDTVLQQIVVHLQNSSPQPGHEHCVGDLEWLNDHQRDQILFQFNHCTRSDIVAEGNDDSIALAHEQVFQWSDVHPGNLAVVHQRDQVTYHVLHQRATTLAFRLHQDHHVQPKARVMIFMDKCVHMVTGMLGVLLTGAAFVPVDIQFPLDRVRYILEDSQCHVVVTTHQGAALLEGIYHGPLVVIGEGQGEECTPAAEPMLPRASPDDLAYMIYTSGTTGKPKGVLLEHRGLAHIVKIPQRAESITPGVRVFQSFAVAFDAFLYETLVTLANGGTLVLPGEDPLADLHGVHILTATPSFLAMVEPDLYPDIRLIVSVGEACPQRLRRQWGERCIFANGYGPTECTVFTHFGIMEVDRHVTIGHPLPGLTSYVVDEQLRLLPVGVVGELLIGGVGVAR</sequence>
<dbReference type="PRINTS" id="PR00154">
    <property type="entry name" value="AMPBINDING"/>
</dbReference>
<gene>
    <name evidence="2" type="ORF">IWQ62_005363</name>
</gene>
<dbReference type="SUPFAM" id="SSF52777">
    <property type="entry name" value="CoA-dependent acyltransferases"/>
    <property type="match status" value="1"/>
</dbReference>
<dbReference type="SUPFAM" id="SSF56801">
    <property type="entry name" value="Acetyl-CoA synthetase-like"/>
    <property type="match status" value="1"/>
</dbReference>